<gene>
    <name evidence="1" type="ORF">RhiirA5_436708</name>
</gene>
<name>A0A2N0NLL9_9GLOM</name>
<reference evidence="1 2" key="1">
    <citation type="submission" date="2016-04" db="EMBL/GenBank/DDBJ databases">
        <title>Genome analyses suggest a sexual origin of heterokaryosis in a supposedly ancient asexual fungus.</title>
        <authorList>
            <person name="Ropars J."/>
            <person name="Sedzielewska K."/>
            <person name="Noel J."/>
            <person name="Charron P."/>
            <person name="Farinelli L."/>
            <person name="Marton T."/>
            <person name="Kruger M."/>
            <person name="Pelin A."/>
            <person name="Brachmann A."/>
            <person name="Corradi N."/>
        </authorList>
    </citation>
    <scope>NUCLEOTIDE SEQUENCE [LARGE SCALE GENOMIC DNA]</scope>
    <source>
        <strain evidence="1 2">A5</strain>
    </source>
</reference>
<reference evidence="1 2" key="2">
    <citation type="submission" date="2017-09" db="EMBL/GenBank/DDBJ databases">
        <title>Extensive intraspecific genome diversity in a model arbuscular mycorrhizal fungus.</title>
        <authorList>
            <person name="Chen E.C."/>
            <person name="Morin E."/>
            <person name="Beaudet D."/>
            <person name="Noel J."/>
            <person name="Ndikumana S."/>
            <person name="Charron P."/>
            <person name="St-Onge C."/>
            <person name="Giorgi J."/>
            <person name="Grigoriev I.V."/>
            <person name="Roux C."/>
            <person name="Martin F.M."/>
            <person name="Corradi N."/>
        </authorList>
    </citation>
    <scope>NUCLEOTIDE SEQUENCE [LARGE SCALE GENOMIC DNA]</scope>
    <source>
        <strain evidence="1 2">A5</strain>
    </source>
</reference>
<evidence type="ECO:0008006" key="3">
    <source>
        <dbReference type="Google" id="ProtNLM"/>
    </source>
</evidence>
<dbReference type="Proteomes" id="UP000232722">
    <property type="component" value="Unassembled WGS sequence"/>
</dbReference>
<comment type="caution">
    <text evidence="1">The sequence shown here is derived from an EMBL/GenBank/DDBJ whole genome shotgun (WGS) entry which is preliminary data.</text>
</comment>
<organism evidence="1 2">
    <name type="scientific">Rhizophagus irregularis</name>
    <dbReference type="NCBI Taxonomy" id="588596"/>
    <lineage>
        <taxon>Eukaryota</taxon>
        <taxon>Fungi</taxon>
        <taxon>Fungi incertae sedis</taxon>
        <taxon>Mucoromycota</taxon>
        <taxon>Glomeromycotina</taxon>
        <taxon>Glomeromycetes</taxon>
        <taxon>Glomerales</taxon>
        <taxon>Glomeraceae</taxon>
        <taxon>Rhizophagus</taxon>
    </lineage>
</organism>
<dbReference type="VEuPathDB" id="FungiDB:FUN_005482"/>
<protein>
    <recommendedName>
        <fullName evidence="3">Serine-threonine/tyrosine-protein kinase catalytic domain-containing protein</fullName>
    </recommendedName>
</protein>
<dbReference type="SUPFAM" id="SSF56112">
    <property type="entry name" value="Protein kinase-like (PK-like)"/>
    <property type="match status" value="1"/>
</dbReference>
<dbReference type="EMBL" id="LLXJ01004783">
    <property type="protein sequence ID" value="PKB95449.1"/>
    <property type="molecule type" value="Genomic_DNA"/>
</dbReference>
<dbReference type="AlphaFoldDB" id="A0A2N0NLL9"/>
<feature type="non-terminal residue" evidence="1">
    <location>
        <position position="1"/>
    </location>
</feature>
<dbReference type="InterPro" id="IPR011009">
    <property type="entry name" value="Kinase-like_dom_sf"/>
</dbReference>
<sequence>DYDLHLALDICKGKRPLIPEYTPEPYAVLMERCWDPNPANRPTAYELSLQIGRWMIFICKYELDDSQLAMRQKIEKEFSQERKNKWKARLAELAINPCPLKKSQNMLTSKQLDYSKQLTQLLEVKDDDTYHTRQHDMSL</sequence>
<dbReference type="Gene3D" id="1.10.510.10">
    <property type="entry name" value="Transferase(Phosphotransferase) domain 1"/>
    <property type="match status" value="1"/>
</dbReference>
<proteinExistence type="predicted"/>
<evidence type="ECO:0000313" key="2">
    <source>
        <dbReference type="Proteomes" id="UP000232722"/>
    </source>
</evidence>
<accession>A0A2N0NLL9</accession>
<evidence type="ECO:0000313" key="1">
    <source>
        <dbReference type="EMBL" id="PKB95449.1"/>
    </source>
</evidence>